<gene>
    <name evidence="8" type="ORF">CNMCM6805_009992</name>
</gene>
<dbReference type="InterPro" id="IPR020846">
    <property type="entry name" value="MFS_dom"/>
</dbReference>
<dbReference type="PROSITE" id="PS50850">
    <property type="entry name" value="MFS"/>
    <property type="match status" value="1"/>
</dbReference>
<keyword evidence="2 6" id="KW-0812">Transmembrane</keyword>
<organism evidence="8 9">
    <name type="scientific">Aspergillus fumigatiaffinis</name>
    <dbReference type="NCBI Taxonomy" id="340414"/>
    <lineage>
        <taxon>Eukaryota</taxon>
        <taxon>Fungi</taxon>
        <taxon>Dikarya</taxon>
        <taxon>Ascomycota</taxon>
        <taxon>Pezizomycotina</taxon>
        <taxon>Eurotiomycetes</taxon>
        <taxon>Eurotiomycetidae</taxon>
        <taxon>Eurotiales</taxon>
        <taxon>Aspergillaceae</taxon>
        <taxon>Aspergillus</taxon>
        <taxon>Aspergillus subgen. Fumigati</taxon>
    </lineage>
</organism>
<name>A0A8H4HDS4_9EURO</name>
<evidence type="ECO:0000256" key="3">
    <source>
        <dbReference type="ARBA" id="ARBA00022989"/>
    </source>
</evidence>
<dbReference type="EMBL" id="JAAAPX010000091">
    <property type="protein sequence ID" value="KAF4232346.1"/>
    <property type="molecule type" value="Genomic_DNA"/>
</dbReference>
<reference evidence="8" key="1">
    <citation type="journal article" date="2020" name="bioRxiv">
        <title>Genomic and phenotypic heterogeneity of clinical isolates of the human pathogens Aspergillus fumigatus, Aspergillus lentulus and Aspergillus fumigatiaffinis.</title>
        <authorList>
            <person name="dos Santos R.A.C."/>
            <person name="Steenwyk J.L."/>
            <person name="Rivero-Menendez O."/>
            <person name="Mead M.E."/>
            <person name="Silva L.P."/>
            <person name="Bastos R.W."/>
            <person name="Alastruey-Izquierdo A."/>
            <person name="Goldman G.H."/>
            <person name="Rokas A."/>
        </authorList>
    </citation>
    <scope>NUCLEOTIDE SEQUENCE</scope>
    <source>
        <strain evidence="8">CNM-CM6805</strain>
    </source>
</reference>
<evidence type="ECO:0000256" key="5">
    <source>
        <dbReference type="SAM" id="MobiDB-lite"/>
    </source>
</evidence>
<dbReference type="Proteomes" id="UP000653565">
    <property type="component" value="Unassembled WGS sequence"/>
</dbReference>
<keyword evidence="3 6" id="KW-1133">Transmembrane helix</keyword>
<dbReference type="OrthoDB" id="3066029at2759"/>
<evidence type="ECO:0000256" key="2">
    <source>
        <dbReference type="ARBA" id="ARBA00022692"/>
    </source>
</evidence>
<dbReference type="GO" id="GO:0005886">
    <property type="term" value="C:plasma membrane"/>
    <property type="evidence" value="ECO:0007669"/>
    <property type="project" value="TreeGrafter"/>
</dbReference>
<evidence type="ECO:0000313" key="8">
    <source>
        <dbReference type="EMBL" id="KAF4232346.1"/>
    </source>
</evidence>
<dbReference type="InterPro" id="IPR036259">
    <property type="entry name" value="MFS_trans_sf"/>
</dbReference>
<comment type="caution">
    <text evidence="8">The sequence shown here is derived from an EMBL/GenBank/DDBJ whole genome shotgun (WGS) entry which is preliminary data.</text>
</comment>
<dbReference type="InterPro" id="IPR011701">
    <property type="entry name" value="MFS"/>
</dbReference>
<dbReference type="Pfam" id="PF07690">
    <property type="entry name" value="MFS_1"/>
    <property type="match status" value="1"/>
</dbReference>
<feature type="transmembrane region" description="Helical" evidence="6">
    <location>
        <begin position="30"/>
        <end position="54"/>
    </location>
</feature>
<feature type="transmembrane region" description="Helical" evidence="6">
    <location>
        <begin position="120"/>
        <end position="139"/>
    </location>
</feature>
<dbReference type="PANTHER" id="PTHR23502:SF64">
    <property type="entry name" value="TRANSPORTER, PUTATIVE (AFU_ORTHOLOGUE AFUA_3G11760)-RELATED"/>
    <property type="match status" value="1"/>
</dbReference>
<dbReference type="AlphaFoldDB" id="A0A8H4HDS4"/>
<protein>
    <recommendedName>
        <fullName evidence="7">Major facilitator superfamily (MFS) profile domain-containing protein</fullName>
    </recommendedName>
</protein>
<evidence type="ECO:0000256" key="6">
    <source>
        <dbReference type="SAM" id="Phobius"/>
    </source>
</evidence>
<reference evidence="8" key="2">
    <citation type="submission" date="2020-04" db="EMBL/GenBank/DDBJ databases">
        <authorList>
            <person name="Santos R.A.C."/>
            <person name="Steenwyk J.L."/>
            <person name="Rivero-Menendez O."/>
            <person name="Mead M.E."/>
            <person name="Silva L.P."/>
            <person name="Bastos R.W."/>
            <person name="Alastruey-Izquierdo A."/>
            <person name="Goldman G.H."/>
            <person name="Rokas A."/>
        </authorList>
    </citation>
    <scope>NUCLEOTIDE SEQUENCE</scope>
    <source>
        <strain evidence="8">CNM-CM6805</strain>
    </source>
</reference>
<keyword evidence="4 6" id="KW-0472">Membrane</keyword>
<sequence length="257" mass="28214">MGEPKIKENREPVEDPVEDEFNRFPRYRKIVMVVVMAWNGLLSPISSTSALSAIPDIAATYHTSGSIIGLRNALYMVFMALSPCFWGPRCQALGRRLFCLASSVVFLASSIGTAHRPNLAAFMIFRMLSAFSGTAILVIRPPVIRDLYRPLDRATALAWFYTGTLVGPTIGPLLAGAIVTYTTWRVIFWVRTGISGLAWIATYFLLAETSAPSTPRPLAGLPSRQKIDVRDDDETLNPSFDPSPPPVWSSPPSLADP</sequence>
<evidence type="ECO:0000313" key="9">
    <source>
        <dbReference type="Proteomes" id="UP000653565"/>
    </source>
</evidence>
<feature type="transmembrane region" description="Helical" evidence="6">
    <location>
        <begin position="66"/>
        <end position="85"/>
    </location>
</feature>
<feature type="transmembrane region" description="Helical" evidence="6">
    <location>
        <begin position="97"/>
        <end position="114"/>
    </location>
</feature>
<evidence type="ECO:0000256" key="1">
    <source>
        <dbReference type="ARBA" id="ARBA00004141"/>
    </source>
</evidence>
<feature type="domain" description="Major facilitator superfamily (MFS) profile" evidence="7">
    <location>
        <begin position="32"/>
        <end position="257"/>
    </location>
</feature>
<dbReference type="GO" id="GO:0022857">
    <property type="term" value="F:transmembrane transporter activity"/>
    <property type="evidence" value="ECO:0007669"/>
    <property type="project" value="InterPro"/>
</dbReference>
<evidence type="ECO:0000256" key="4">
    <source>
        <dbReference type="ARBA" id="ARBA00023136"/>
    </source>
</evidence>
<keyword evidence="9" id="KW-1185">Reference proteome</keyword>
<proteinExistence type="predicted"/>
<dbReference type="SUPFAM" id="SSF103473">
    <property type="entry name" value="MFS general substrate transporter"/>
    <property type="match status" value="1"/>
</dbReference>
<accession>A0A8H4HDS4</accession>
<feature type="transmembrane region" description="Helical" evidence="6">
    <location>
        <begin position="159"/>
        <end position="180"/>
    </location>
</feature>
<feature type="region of interest" description="Disordered" evidence="5">
    <location>
        <begin position="213"/>
        <end position="257"/>
    </location>
</feature>
<dbReference type="PANTHER" id="PTHR23502">
    <property type="entry name" value="MAJOR FACILITATOR SUPERFAMILY"/>
    <property type="match status" value="1"/>
</dbReference>
<feature type="transmembrane region" description="Helical" evidence="6">
    <location>
        <begin position="186"/>
        <end position="206"/>
    </location>
</feature>
<comment type="subcellular location">
    <subcellularLocation>
        <location evidence="1">Membrane</location>
        <topology evidence="1">Multi-pass membrane protein</topology>
    </subcellularLocation>
</comment>
<dbReference type="Gene3D" id="1.20.1720.10">
    <property type="entry name" value="Multidrug resistance protein D"/>
    <property type="match status" value="1"/>
</dbReference>
<evidence type="ECO:0000259" key="7">
    <source>
        <dbReference type="PROSITE" id="PS50850"/>
    </source>
</evidence>